<dbReference type="Proteomes" id="UP000005237">
    <property type="component" value="Unassembled WGS sequence"/>
</dbReference>
<reference evidence="1" key="2">
    <citation type="submission" date="2022-06" db="UniProtKB">
        <authorList>
            <consortium name="EnsemblMetazoa"/>
        </authorList>
    </citation>
    <scope>IDENTIFICATION</scope>
    <source>
        <strain evidence="1">DF5081</strain>
    </source>
</reference>
<evidence type="ECO:0000313" key="1">
    <source>
        <dbReference type="EnsemblMetazoa" id="CJA19110.1"/>
    </source>
</evidence>
<dbReference type="EnsemblMetazoa" id="CJA19110.1">
    <property type="protein sequence ID" value="CJA19110.1"/>
    <property type="gene ID" value="WBGene00138314"/>
</dbReference>
<dbReference type="AlphaFoldDB" id="A0A8R1E3Y6"/>
<name>A0A8R1E3Y6_CAEJA</name>
<sequence length="144" mass="16454">MISNRRTAAYSVEERQYYLEFMRLTKCSVVETYNFFYQKDGTCPDQKTLRRWKRRYSPYQCQVEVVSTSVSPAIETSVEPQSLLPDIEPIPDIRTLLIQLLNIDMAHSHFESSALMPSHSQISITPPITVVTSIVGSPQLSPVQ</sequence>
<keyword evidence="2" id="KW-1185">Reference proteome</keyword>
<accession>A0A8R1E3Y6</accession>
<evidence type="ECO:0000313" key="2">
    <source>
        <dbReference type="Proteomes" id="UP000005237"/>
    </source>
</evidence>
<organism evidence="1 2">
    <name type="scientific">Caenorhabditis japonica</name>
    <dbReference type="NCBI Taxonomy" id="281687"/>
    <lineage>
        <taxon>Eukaryota</taxon>
        <taxon>Metazoa</taxon>
        <taxon>Ecdysozoa</taxon>
        <taxon>Nematoda</taxon>
        <taxon>Chromadorea</taxon>
        <taxon>Rhabditida</taxon>
        <taxon>Rhabditina</taxon>
        <taxon>Rhabditomorpha</taxon>
        <taxon>Rhabditoidea</taxon>
        <taxon>Rhabditidae</taxon>
        <taxon>Peloderinae</taxon>
        <taxon>Caenorhabditis</taxon>
    </lineage>
</organism>
<reference evidence="2" key="1">
    <citation type="submission" date="2010-08" db="EMBL/GenBank/DDBJ databases">
        <authorList>
            <consortium name="Caenorhabditis japonica Sequencing Consortium"/>
            <person name="Wilson R.K."/>
        </authorList>
    </citation>
    <scope>NUCLEOTIDE SEQUENCE [LARGE SCALE GENOMIC DNA]</scope>
    <source>
        <strain evidence="2">DF5081</strain>
    </source>
</reference>
<proteinExistence type="predicted"/>
<protein>
    <submittedName>
        <fullName evidence="1">Uncharacterized protein</fullName>
    </submittedName>
</protein>